<evidence type="ECO:0000256" key="6">
    <source>
        <dbReference type="SAM" id="MobiDB-lite"/>
    </source>
</evidence>
<dbReference type="SUPFAM" id="SSF54534">
    <property type="entry name" value="FKBP-like"/>
    <property type="match status" value="1"/>
</dbReference>
<accession>A0A9E4K2L6</accession>
<dbReference type="InterPro" id="IPR000297">
    <property type="entry name" value="PPIase_PpiC"/>
</dbReference>
<dbReference type="SUPFAM" id="SSF109998">
    <property type="entry name" value="Triger factor/SurA peptide-binding domain-like"/>
    <property type="match status" value="1"/>
</dbReference>
<proteinExistence type="inferred from homology"/>
<dbReference type="PROSITE" id="PS50198">
    <property type="entry name" value="PPIC_PPIASE_2"/>
    <property type="match status" value="1"/>
</dbReference>
<protein>
    <recommendedName>
        <fullName evidence="3">peptidylprolyl isomerase</fullName>
        <ecNumber evidence="3">5.2.1.8</ecNumber>
    </recommendedName>
</protein>
<feature type="signal peptide" evidence="7">
    <location>
        <begin position="1"/>
        <end position="23"/>
    </location>
</feature>
<gene>
    <name evidence="9" type="ORF">JAZ04_02965</name>
</gene>
<keyword evidence="5 9" id="KW-0413">Isomerase</keyword>
<evidence type="ECO:0000256" key="5">
    <source>
        <dbReference type="PROSITE-ProRule" id="PRU00278"/>
    </source>
</evidence>
<dbReference type="PANTHER" id="PTHR47245:SF2">
    <property type="entry name" value="PEPTIDYL-PROLYL CIS-TRANS ISOMERASE HP_0175-RELATED"/>
    <property type="match status" value="1"/>
</dbReference>
<feature type="domain" description="PpiC" evidence="8">
    <location>
        <begin position="163"/>
        <end position="253"/>
    </location>
</feature>
<dbReference type="AlphaFoldDB" id="A0A9E4K2L6"/>
<dbReference type="Pfam" id="PF00639">
    <property type="entry name" value="Rotamase"/>
    <property type="match status" value="1"/>
</dbReference>
<comment type="similarity">
    <text evidence="2">Belongs to the PpiC/parvulin rotamase family.</text>
</comment>
<reference evidence="9" key="1">
    <citation type="journal article" date="2021" name="Proc. Natl. Acad. Sci. U.S.A.">
        <title>Global biogeography of chemosynthetic symbionts reveals both localized and globally distributed symbiont groups. .</title>
        <authorList>
            <person name="Osvatic J.T."/>
            <person name="Wilkins L.G.E."/>
            <person name="Leibrecht L."/>
            <person name="Leray M."/>
            <person name="Zauner S."/>
            <person name="Polzin J."/>
            <person name="Camacho Y."/>
            <person name="Gros O."/>
            <person name="van Gils J.A."/>
            <person name="Eisen J.A."/>
            <person name="Petersen J.M."/>
            <person name="Yuen B."/>
        </authorList>
    </citation>
    <scope>NUCLEOTIDE SEQUENCE</scope>
    <source>
        <strain evidence="9">MAGL173</strain>
    </source>
</reference>
<evidence type="ECO:0000313" key="9">
    <source>
        <dbReference type="EMBL" id="MCG7937808.1"/>
    </source>
</evidence>
<sequence>MMNKQIILAALCSAGLISGCNQSTEQTTAVVANDNQRSATLPAKPETDAADMDVNTLLTVNGRPVTRAMYSLYFQDRMRGVPDAKTSAEMQMGVLNELANILIVSQAAEEAGLAEREDVSASLELLKAKLLTQVAIQEHATKHQPSDEEIQQIYDAEYASQSNTEYKARHILVKEEEEAKKLITELDGGSDFAELAKQHSTGPTGKDGGDLGWFDAAQMVEPFAKALTGMEKGKYSAAPVQTQFGWHVILLEDSRQSPAPTLESVKGKIQTALQQKALTDYMQGLRDSASLIFNEKNAKQAPDAQQDASMASSQQSESATEATAEKESGDTTAPAEQK</sequence>
<name>A0A9E4K2L6_9GAMM</name>
<feature type="chain" id="PRO_5039327217" description="peptidylprolyl isomerase" evidence="7">
    <location>
        <begin position="24"/>
        <end position="338"/>
    </location>
</feature>
<organism evidence="9 10">
    <name type="scientific">Candidatus Thiodiazotropha lotti</name>
    <dbReference type="NCBI Taxonomy" id="2792787"/>
    <lineage>
        <taxon>Bacteria</taxon>
        <taxon>Pseudomonadati</taxon>
        <taxon>Pseudomonadota</taxon>
        <taxon>Gammaproteobacteria</taxon>
        <taxon>Chromatiales</taxon>
        <taxon>Sedimenticolaceae</taxon>
        <taxon>Candidatus Thiodiazotropha</taxon>
    </lineage>
</organism>
<dbReference type="Gene3D" id="3.10.50.40">
    <property type="match status" value="1"/>
</dbReference>
<dbReference type="EC" id="5.2.1.8" evidence="3"/>
<dbReference type="GO" id="GO:0003755">
    <property type="term" value="F:peptidyl-prolyl cis-trans isomerase activity"/>
    <property type="evidence" value="ECO:0007669"/>
    <property type="project" value="UniProtKB-KW"/>
</dbReference>
<dbReference type="PROSITE" id="PS51257">
    <property type="entry name" value="PROKAR_LIPOPROTEIN"/>
    <property type="match status" value="1"/>
</dbReference>
<dbReference type="Proteomes" id="UP000886687">
    <property type="component" value="Unassembled WGS sequence"/>
</dbReference>
<evidence type="ECO:0000256" key="3">
    <source>
        <dbReference type="ARBA" id="ARBA00013194"/>
    </source>
</evidence>
<evidence type="ECO:0000313" key="10">
    <source>
        <dbReference type="Proteomes" id="UP000886687"/>
    </source>
</evidence>
<dbReference type="EMBL" id="JAEPDI010000001">
    <property type="protein sequence ID" value="MCG7937808.1"/>
    <property type="molecule type" value="Genomic_DNA"/>
</dbReference>
<dbReference type="PANTHER" id="PTHR47245">
    <property type="entry name" value="PEPTIDYLPROLYL ISOMERASE"/>
    <property type="match status" value="1"/>
</dbReference>
<dbReference type="InterPro" id="IPR023058">
    <property type="entry name" value="PPIase_PpiC_CS"/>
</dbReference>
<dbReference type="InterPro" id="IPR027304">
    <property type="entry name" value="Trigger_fact/SurA_dom_sf"/>
</dbReference>
<evidence type="ECO:0000256" key="2">
    <source>
        <dbReference type="ARBA" id="ARBA00007656"/>
    </source>
</evidence>
<dbReference type="PROSITE" id="PS01096">
    <property type="entry name" value="PPIC_PPIASE_1"/>
    <property type="match status" value="1"/>
</dbReference>
<comment type="catalytic activity">
    <reaction evidence="1">
        <text>[protein]-peptidylproline (omega=180) = [protein]-peptidylproline (omega=0)</text>
        <dbReference type="Rhea" id="RHEA:16237"/>
        <dbReference type="Rhea" id="RHEA-COMP:10747"/>
        <dbReference type="Rhea" id="RHEA-COMP:10748"/>
        <dbReference type="ChEBI" id="CHEBI:83833"/>
        <dbReference type="ChEBI" id="CHEBI:83834"/>
        <dbReference type="EC" id="5.2.1.8"/>
    </reaction>
</comment>
<evidence type="ECO:0000256" key="7">
    <source>
        <dbReference type="SAM" id="SignalP"/>
    </source>
</evidence>
<evidence type="ECO:0000256" key="4">
    <source>
        <dbReference type="ARBA" id="ARBA00023110"/>
    </source>
</evidence>
<dbReference type="InterPro" id="IPR050245">
    <property type="entry name" value="PrsA_foldase"/>
</dbReference>
<keyword evidence="7" id="KW-0732">Signal</keyword>
<feature type="compositionally biased region" description="Low complexity" evidence="6">
    <location>
        <begin position="303"/>
        <end position="322"/>
    </location>
</feature>
<keyword evidence="4 5" id="KW-0697">Rotamase</keyword>
<comment type="caution">
    <text evidence="9">The sequence shown here is derived from an EMBL/GenBank/DDBJ whole genome shotgun (WGS) entry which is preliminary data.</text>
</comment>
<feature type="region of interest" description="Disordered" evidence="6">
    <location>
        <begin position="294"/>
        <end position="338"/>
    </location>
</feature>
<evidence type="ECO:0000256" key="1">
    <source>
        <dbReference type="ARBA" id="ARBA00000971"/>
    </source>
</evidence>
<evidence type="ECO:0000259" key="8">
    <source>
        <dbReference type="PROSITE" id="PS50198"/>
    </source>
</evidence>
<dbReference type="InterPro" id="IPR046357">
    <property type="entry name" value="PPIase_dom_sf"/>
</dbReference>